<protein>
    <submittedName>
        <fullName evidence="1">Uncharacterized protein</fullName>
    </submittedName>
</protein>
<accession>A0ABR2JJL1</accession>
<comment type="caution">
    <text evidence="1">The sequence shown here is derived from an EMBL/GenBank/DDBJ whole genome shotgun (WGS) entry which is preliminary data.</text>
</comment>
<evidence type="ECO:0000313" key="2">
    <source>
        <dbReference type="Proteomes" id="UP001470230"/>
    </source>
</evidence>
<proteinExistence type="predicted"/>
<dbReference type="EMBL" id="JAPFFF010000011">
    <property type="protein sequence ID" value="KAK8878052.1"/>
    <property type="molecule type" value="Genomic_DNA"/>
</dbReference>
<name>A0ABR2JJL1_9EUKA</name>
<keyword evidence="2" id="KW-1185">Reference proteome</keyword>
<reference evidence="1 2" key="1">
    <citation type="submission" date="2024-04" db="EMBL/GenBank/DDBJ databases">
        <title>Tritrichomonas musculus Genome.</title>
        <authorList>
            <person name="Alves-Ferreira E."/>
            <person name="Grigg M."/>
            <person name="Lorenzi H."/>
            <person name="Galac M."/>
        </authorList>
    </citation>
    <scope>NUCLEOTIDE SEQUENCE [LARGE SCALE GENOMIC DNA]</scope>
    <source>
        <strain evidence="1 2">EAF2021</strain>
    </source>
</reference>
<evidence type="ECO:0000313" key="1">
    <source>
        <dbReference type="EMBL" id="KAK8878052.1"/>
    </source>
</evidence>
<organism evidence="1 2">
    <name type="scientific">Tritrichomonas musculus</name>
    <dbReference type="NCBI Taxonomy" id="1915356"/>
    <lineage>
        <taxon>Eukaryota</taxon>
        <taxon>Metamonada</taxon>
        <taxon>Parabasalia</taxon>
        <taxon>Tritrichomonadida</taxon>
        <taxon>Tritrichomonadidae</taxon>
        <taxon>Tritrichomonas</taxon>
    </lineage>
</organism>
<sequence length="175" mass="20683">MKLEDKPLKSFEYLDFLKRKKIQHAKSKGYKCLDLLIQRYENWLPILIIQHGLNLHFNSSRIESLFGLFKSNYGLKRGKIITVIKSLNNLCGVLKTESYSDYTKTYKDFSDFPLVRKEDLCRCGRMILDFLQKEYDAFILGNEDQPCVWCELRKNKIPYTIPCRQSILKDDVIDI</sequence>
<dbReference type="Proteomes" id="UP001470230">
    <property type="component" value="Unassembled WGS sequence"/>
</dbReference>
<gene>
    <name evidence="1" type="ORF">M9Y10_004815</name>
</gene>